<keyword evidence="2" id="KW-0479">Metal-binding</keyword>
<gene>
    <name evidence="6" type="ORF">BGW38_010556</name>
</gene>
<dbReference type="GO" id="GO:0046872">
    <property type="term" value="F:metal ion binding"/>
    <property type="evidence" value="ECO:0007669"/>
    <property type="project" value="UniProtKB-KW"/>
</dbReference>
<dbReference type="InterPro" id="IPR017941">
    <property type="entry name" value="Rieske_2Fe-2S"/>
</dbReference>
<dbReference type="PROSITE" id="PS51296">
    <property type="entry name" value="RIESKE"/>
    <property type="match status" value="1"/>
</dbReference>
<evidence type="ECO:0000313" key="7">
    <source>
        <dbReference type="Proteomes" id="UP000780801"/>
    </source>
</evidence>
<sequence length="68" mass="7483">MGIVWGAGVVCSLHGWIFDATTGRSDSTRFVIDTFDIKEIDGHIFVSLQPKNSNVAGPRRDFGGREMN</sequence>
<dbReference type="EMBL" id="JAABOA010000864">
    <property type="protein sequence ID" value="KAF9582944.1"/>
    <property type="molecule type" value="Genomic_DNA"/>
</dbReference>
<keyword evidence="1" id="KW-0001">2Fe-2S</keyword>
<dbReference type="OrthoDB" id="426882at2759"/>
<proteinExistence type="predicted"/>
<evidence type="ECO:0000256" key="1">
    <source>
        <dbReference type="ARBA" id="ARBA00022714"/>
    </source>
</evidence>
<evidence type="ECO:0000256" key="2">
    <source>
        <dbReference type="ARBA" id="ARBA00022723"/>
    </source>
</evidence>
<dbReference type="Gene3D" id="2.102.10.10">
    <property type="entry name" value="Rieske [2Fe-2S] iron-sulphur domain"/>
    <property type="match status" value="1"/>
</dbReference>
<dbReference type="InterPro" id="IPR036922">
    <property type="entry name" value="Rieske_2Fe-2S_sf"/>
</dbReference>
<organism evidence="6 7">
    <name type="scientific">Lunasporangiospora selenospora</name>
    <dbReference type="NCBI Taxonomy" id="979761"/>
    <lineage>
        <taxon>Eukaryota</taxon>
        <taxon>Fungi</taxon>
        <taxon>Fungi incertae sedis</taxon>
        <taxon>Mucoromycota</taxon>
        <taxon>Mortierellomycotina</taxon>
        <taxon>Mortierellomycetes</taxon>
        <taxon>Mortierellales</taxon>
        <taxon>Mortierellaceae</taxon>
        <taxon>Lunasporangiospora</taxon>
    </lineage>
</organism>
<evidence type="ECO:0000256" key="3">
    <source>
        <dbReference type="ARBA" id="ARBA00023004"/>
    </source>
</evidence>
<dbReference type="SUPFAM" id="SSF50022">
    <property type="entry name" value="ISP domain"/>
    <property type="match status" value="1"/>
</dbReference>
<name>A0A9P6FWT8_9FUNG</name>
<evidence type="ECO:0000256" key="4">
    <source>
        <dbReference type="ARBA" id="ARBA00023014"/>
    </source>
</evidence>
<keyword evidence="4" id="KW-0411">Iron-sulfur</keyword>
<dbReference type="Proteomes" id="UP000780801">
    <property type="component" value="Unassembled WGS sequence"/>
</dbReference>
<accession>A0A9P6FWT8</accession>
<feature type="domain" description="Rieske" evidence="5">
    <location>
        <begin position="1"/>
        <end position="46"/>
    </location>
</feature>
<evidence type="ECO:0000313" key="6">
    <source>
        <dbReference type="EMBL" id="KAF9582944.1"/>
    </source>
</evidence>
<dbReference type="GO" id="GO:0051537">
    <property type="term" value="F:2 iron, 2 sulfur cluster binding"/>
    <property type="evidence" value="ECO:0007669"/>
    <property type="project" value="UniProtKB-KW"/>
</dbReference>
<keyword evidence="7" id="KW-1185">Reference proteome</keyword>
<protein>
    <recommendedName>
        <fullName evidence="5">Rieske domain-containing protein</fullName>
    </recommendedName>
</protein>
<dbReference type="AlphaFoldDB" id="A0A9P6FWT8"/>
<evidence type="ECO:0000259" key="5">
    <source>
        <dbReference type="PROSITE" id="PS51296"/>
    </source>
</evidence>
<keyword evidence="3" id="KW-0408">Iron</keyword>
<comment type="caution">
    <text evidence="6">The sequence shown here is derived from an EMBL/GenBank/DDBJ whole genome shotgun (WGS) entry which is preliminary data.</text>
</comment>
<reference evidence="6" key="1">
    <citation type="journal article" date="2020" name="Fungal Divers.">
        <title>Resolving the Mortierellaceae phylogeny through synthesis of multi-gene phylogenetics and phylogenomics.</title>
        <authorList>
            <person name="Vandepol N."/>
            <person name="Liber J."/>
            <person name="Desiro A."/>
            <person name="Na H."/>
            <person name="Kennedy M."/>
            <person name="Barry K."/>
            <person name="Grigoriev I.V."/>
            <person name="Miller A.N."/>
            <person name="O'Donnell K."/>
            <person name="Stajich J.E."/>
            <person name="Bonito G."/>
        </authorList>
    </citation>
    <scope>NUCLEOTIDE SEQUENCE</scope>
    <source>
        <strain evidence="6">KOD1015</strain>
    </source>
</reference>